<evidence type="ECO:0000313" key="2">
    <source>
        <dbReference type="EMBL" id="MBM7414824.1"/>
    </source>
</evidence>
<feature type="transmembrane region" description="Helical" evidence="1">
    <location>
        <begin position="47"/>
        <end position="69"/>
    </location>
</feature>
<gene>
    <name evidence="2" type="ORF">JOE42_001557</name>
</gene>
<feature type="transmembrane region" description="Helical" evidence="1">
    <location>
        <begin position="176"/>
        <end position="197"/>
    </location>
</feature>
<evidence type="ECO:0000256" key="1">
    <source>
        <dbReference type="SAM" id="Phobius"/>
    </source>
</evidence>
<feature type="transmembrane region" description="Helical" evidence="1">
    <location>
        <begin position="12"/>
        <end position="32"/>
    </location>
</feature>
<keyword evidence="1" id="KW-0472">Membrane</keyword>
<reference evidence="2 3" key="1">
    <citation type="submission" date="2021-01" db="EMBL/GenBank/DDBJ databases">
        <title>Genomics of switchgrass bacterial isolates.</title>
        <authorList>
            <person name="Shade A."/>
        </authorList>
    </citation>
    <scope>NUCLEOTIDE SEQUENCE [LARGE SCALE GENOMIC DNA]</scope>
    <source>
        <strain evidence="2 3">PvP111</strain>
    </source>
</reference>
<accession>A0ABS2KSA2</accession>
<keyword evidence="1" id="KW-1133">Transmembrane helix</keyword>
<proteinExistence type="predicted"/>
<dbReference type="NCBIfam" id="NF038065">
    <property type="entry name" value="Pr6Pr"/>
    <property type="match status" value="1"/>
</dbReference>
<dbReference type="Proteomes" id="UP000703038">
    <property type="component" value="Unassembled WGS sequence"/>
</dbReference>
<evidence type="ECO:0008006" key="4">
    <source>
        <dbReference type="Google" id="ProtNLM"/>
    </source>
</evidence>
<comment type="caution">
    <text evidence="2">The sequence shown here is derived from an EMBL/GenBank/DDBJ whole genome shotgun (WGS) entry which is preliminary data.</text>
</comment>
<dbReference type="RefSeq" id="WP_204867698.1">
    <property type="nucleotide sequence ID" value="NZ_JAFBBK010000001.1"/>
</dbReference>
<organism evidence="2 3">
    <name type="scientific">Rhodococcoides corynebacterioides</name>
    <dbReference type="NCBI Taxonomy" id="53972"/>
    <lineage>
        <taxon>Bacteria</taxon>
        <taxon>Bacillati</taxon>
        <taxon>Actinomycetota</taxon>
        <taxon>Actinomycetes</taxon>
        <taxon>Mycobacteriales</taxon>
        <taxon>Nocardiaceae</taxon>
        <taxon>Rhodococcoides</taxon>
    </lineage>
</organism>
<keyword evidence="3" id="KW-1185">Reference proteome</keyword>
<dbReference type="InterPro" id="IPR049713">
    <property type="entry name" value="Pr6Pr-like"/>
</dbReference>
<evidence type="ECO:0000313" key="3">
    <source>
        <dbReference type="Proteomes" id="UP000703038"/>
    </source>
</evidence>
<protein>
    <recommendedName>
        <fullName evidence="4">Integral membrane protein</fullName>
    </recommendedName>
</protein>
<feature type="transmembrane region" description="Helical" evidence="1">
    <location>
        <begin position="140"/>
        <end position="156"/>
    </location>
</feature>
<keyword evidence="1" id="KW-0812">Transmembrane</keyword>
<sequence length="218" mass="23783">MTSPDDRVDTPVALRVFRVVAALLGLAALIWIPVRSSDVAGFSLANFFSYFTVLSNVSAVVVFLVGGVVDPRSETFDKVRGAATTYMVITGIVYAVLLSNVDVQIQDAWTNSVLHRIVPVLIVLDWVLDPPRRRNSEFAPLVWLAFPVVYGVYSLIRGPVVDWYPYPFLDPRERGYGPLAIGLAVLVAAFLLIALAVDRVGELAASRRSRKHAASGLG</sequence>
<name>A0ABS2KSA2_9NOCA</name>
<feature type="transmembrane region" description="Helical" evidence="1">
    <location>
        <begin position="81"/>
        <end position="101"/>
    </location>
</feature>
<dbReference type="EMBL" id="JAFBBK010000001">
    <property type="protein sequence ID" value="MBM7414824.1"/>
    <property type="molecule type" value="Genomic_DNA"/>
</dbReference>